<evidence type="ECO:0008006" key="4">
    <source>
        <dbReference type="Google" id="ProtNLM"/>
    </source>
</evidence>
<dbReference type="OrthoDB" id="5563448at2"/>
<proteinExistence type="predicted"/>
<protein>
    <recommendedName>
        <fullName evidence="4">PilX-like prepilin protein</fullName>
    </recommendedName>
</protein>
<reference evidence="2 3" key="1">
    <citation type="submission" date="2019-03" db="EMBL/GenBank/DDBJ databases">
        <title>Genomic Encyclopedia of Type Strains, Phase IV (KMG-IV): sequencing the most valuable type-strain genomes for metagenomic binning, comparative biology and taxonomic classification.</title>
        <authorList>
            <person name="Goeker M."/>
        </authorList>
    </citation>
    <scope>NUCLEOTIDE SEQUENCE [LARGE SCALE GENOMIC DNA]</scope>
    <source>
        <strain evidence="2 3">DSM 13587</strain>
    </source>
</reference>
<accession>A0A4R3MVT9</accession>
<evidence type="ECO:0000313" key="2">
    <source>
        <dbReference type="EMBL" id="TCT18843.1"/>
    </source>
</evidence>
<evidence type="ECO:0000313" key="3">
    <source>
        <dbReference type="Proteomes" id="UP000295717"/>
    </source>
</evidence>
<sequence length="398" mass="42288">MITGHRLTASVRHPRRHQSGSMTLLVGLVLLVGAGILTFSAGRTGVVEQRIANNEFRAQEAQQAAQAGLDYALAWLAENIWRSGDAEPAPPEITTSSGEIYRTALIFTKTAQGVCVRAQARATTEQRISASVRECVQQQGLFDPAATSAMPPPLVLAGCLGAPDETANLFLPDDAARSVMSGHAANNVCLPQGALSVSVWHDRNGNLVKDADEVGSGATYRRASFGGCPGDQCAWKRVFAMPLEDAKAAAIQAGHRFDDSIPCGATTPPGIYLIEHTRPIHALDISGSCTGAGVDNRTLGTPERPILFIVPRETGCPLFEPGISIHGMVYYESTTACAVQGWGGARIHGAVIWEGDAGPPPVNTEFIAPGDRAGSELNDDYQVIRGATRLPGTWRDWE</sequence>
<keyword evidence="3" id="KW-1185">Reference proteome</keyword>
<feature type="transmembrane region" description="Helical" evidence="1">
    <location>
        <begin position="21"/>
        <end position="41"/>
    </location>
</feature>
<organism evidence="2 3">
    <name type="scientific">Thiobaca trueperi</name>
    <dbReference type="NCBI Taxonomy" id="127458"/>
    <lineage>
        <taxon>Bacteria</taxon>
        <taxon>Pseudomonadati</taxon>
        <taxon>Pseudomonadota</taxon>
        <taxon>Gammaproteobacteria</taxon>
        <taxon>Chromatiales</taxon>
        <taxon>Chromatiaceae</taxon>
        <taxon>Thiobaca</taxon>
    </lineage>
</organism>
<keyword evidence="1" id="KW-0812">Transmembrane</keyword>
<keyword evidence="1" id="KW-0472">Membrane</keyword>
<keyword evidence="1" id="KW-1133">Transmembrane helix</keyword>
<gene>
    <name evidence="2" type="ORF">EDC35_11142</name>
</gene>
<dbReference type="AlphaFoldDB" id="A0A4R3MVT9"/>
<name>A0A4R3MVT9_9GAMM</name>
<comment type="caution">
    <text evidence="2">The sequence shown here is derived from an EMBL/GenBank/DDBJ whole genome shotgun (WGS) entry which is preliminary data.</text>
</comment>
<dbReference type="Proteomes" id="UP000295717">
    <property type="component" value="Unassembled WGS sequence"/>
</dbReference>
<dbReference type="EMBL" id="SMAO01000011">
    <property type="protein sequence ID" value="TCT18843.1"/>
    <property type="molecule type" value="Genomic_DNA"/>
</dbReference>
<evidence type="ECO:0000256" key="1">
    <source>
        <dbReference type="SAM" id="Phobius"/>
    </source>
</evidence>